<feature type="compositionally biased region" description="Basic and acidic residues" evidence="1">
    <location>
        <begin position="231"/>
        <end position="250"/>
    </location>
</feature>
<feature type="compositionally biased region" description="Polar residues" evidence="1">
    <location>
        <begin position="209"/>
        <end position="228"/>
    </location>
</feature>
<reference evidence="2 3" key="1">
    <citation type="journal article" date="2015" name="Proc. Natl. Acad. Sci. U.S.A.">
        <title>The resurrection genome of Boea hygrometrica: A blueprint for survival of dehydration.</title>
        <authorList>
            <person name="Xiao L."/>
            <person name="Yang G."/>
            <person name="Zhang L."/>
            <person name="Yang X."/>
            <person name="Zhao S."/>
            <person name="Ji Z."/>
            <person name="Zhou Q."/>
            <person name="Hu M."/>
            <person name="Wang Y."/>
            <person name="Chen M."/>
            <person name="Xu Y."/>
            <person name="Jin H."/>
            <person name="Xiao X."/>
            <person name="Hu G."/>
            <person name="Bao F."/>
            <person name="Hu Y."/>
            <person name="Wan P."/>
            <person name="Li L."/>
            <person name="Deng X."/>
            <person name="Kuang T."/>
            <person name="Xiang C."/>
            <person name="Zhu J.K."/>
            <person name="Oliver M.J."/>
            <person name="He Y."/>
        </authorList>
    </citation>
    <scope>NUCLEOTIDE SEQUENCE [LARGE SCALE GENOMIC DNA]</scope>
    <source>
        <strain evidence="3">cv. XS01</strain>
    </source>
</reference>
<dbReference type="AlphaFoldDB" id="A0A2Z7A6V5"/>
<accession>A0A2Z7A6V5</accession>
<dbReference type="OrthoDB" id="1751168at2759"/>
<name>A0A2Z7A6V5_9LAMI</name>
<gene>
    <name evidence="2" type="ORF">F511_41672</name>
</gene>
<organism evidence="2 3">
    <name type="scientific">Dorcoceras hygrometricum</name>
    <dbReference type="NCBI Taxonomy" id="472368"/>
    <lineage>
        <taxon>Eukaryota</taxon>
        <taxon>Viridiplantae</taxon>
        <taxon>Streptophyta</taxon>
        <taxon>Embryophyta</taxon>
        <taxon>Tracheophyta</taxon>
        <taxon>Spermatophyta</taxon>
        <taxon>Magnoliopsida</taxon>
        <taxon>eudicotyledons</taxon>
        <taxon>Gunneridae</taxon>
        <taxon>Pentapetalae</taxon>
        <taxon>asterids</taxon>
        <taxon>lamiids</taxon>
        <taxon>Lamiales</taxon>
        <taxon>Gesneriaceae</taxon>
        <taxon>Didymocarpoideae</taxon>
        <taxon>Trichosporeae</taxon>
        <taxon>Loxocarpinae</taxon>
        <taxon>Dorcoceras</taxon>
    </lineage>
</organism>
<evidence type="ECO:0000313" key="3">
    <source>
        <dbReference type="Proteomes" id="UP000250235"/>
    </source>
</evidence>
<feature type="region of interest" description="Disordered" evidence="1">
    <location>
        <begin position="200"/>
        <end position="264"/>
    </location>
</feature>
<sequence>MAASFFINAMQVDFASVLAMEHTGMAKMFKSLEDTGLKGFLEASSSMFEGAVTELFANVKVIAGKIVSFVANRKMVITKDVFTEAFELPTEGLVGFLDILTETVVEMRFLGTDVPLRTLNKKKEMRMEYRLLHDIISKALFCFRLIAMVHSPRRQSQGFAMQLSVLLKQLVKADLGEAVKLHRQKVLKNKSVHTYMKKNLNVGPAGETSKISGATASEQQSTTDSVPSLTKKLEQEAGEMKKPEKAAVEKPRKKKEKIVQIVKK</sequence>
<dbReference type="Proteomes" id="UP000250235">
    <property type="component" value="Unassembled WGS sequence"/>
</dbReference>
<evidence type="ECO:0000256" key="1">
    <source>
        <dbReference type="SAM" id="MobiDB-lite"/>
    </source>
</evidence>
<feature type="compositionally biased region" description="Basic residues" evidence="1">
    <location>
        <begin position="251"/>
        <end position="264"/>
    </location>
</feature>
<proteinExistence type="predicted"/>
<keyword evidence="3" id="KW-1185">Reference proteome</keyword>
<evidence type="ECO:0000313" key="2">
    <source>
        <dbReference type="EMBL" id="KZV14705.1"/>
    </source>
</evidence>
<dbReference type="EMBL" id="KV020240">
    <property type="protein sequence ID" value="KZV14705.1"/>
    <property type="molecule type" value="Genomic_DNA"/>
</dbReference>
<protein>
    <submittedName>
        <fullName evidence="2">Uncharacterized protein</fullName>
    </submittedName>
</protein>